<reference evidence="4 5" key="1">
    <citation type="submission" date="2021-01" db="EMBL/GenBank/DDBJ databases">
        <title>Whole genome shotgun sequence of Microbispora corallina NBRC 16416.</title>
        <authorList>
            <person name="Komaki H."/>
            <person name="Tamura T."/>
        </authorList>
    </citation>
    <scope>NUCLEOTIDE SEQUENCE [LARGE SCALE GENOMIC DNA]</scope>
    <source>
        <strain evidence="4 5">NBRC 16416</strain>
    </source>
</reference>
<evidence type="ECO:0000256" key="2">
    <source>
        <dbReference type="SAM" id="SignalP"/>
    </source>
</evidence>
<dbReference type="Pfam" id="PF16990">
    <property type="entry name" value="CBM_35"/>
    <property type="match status" value="1"/>
</dbReference>
<dbReference type="InterPro" id="IPR008928">
    <property type="entry name" value="6-hairpin_glycosidase_sf"/>
</dbReference>
<dbReference type="PROSITE" id="PS51175">
    <property type="entry name" value="CBM6"/>
    <property type="match status" value="1"/>
</dbReference>
<keyword evidence="2" id="KW-0732">Signal</keyword>
<dbReference type="Gene3D" id="2.60.120.260">
    <property type="entry name" value="Galactose-binding domain-like"/>
    <property type="match status" value="1"/>
</dbReference>
<dbReference type="SUPFAM" id="SSF49785">
    <property type="entry name" value="Galactose-binding domain-like"/>
    <property type="match status" value="1"/>
</dbReference>
<dbReference type="SUPFAM" id="SSF48208">
    <property type="entry name" value="Six-hairpin glycosidases"/>
    <property type="match status" value="1"/>
</dbReference>
<dbReference type="InterPro" id="IPR010905">
    <property type="entry name" value="Glyco_hydro_88"/>
</dbReference>
<dbReference type="Proteomes" id="UP000603904">
    <property type="component" value="Unassembled WGS sequence"/>
</dbReference>
<feature type="signal peptide" evidence="2">
    <location>
        <begin position="1"/>
        <end position="30"/>
    </location>
</feature>
<dbReference type="PANTHER" id="PTHR33886">
    <property type="entry name" value="UNSATURATED RHAMNOGALACTURONAN HYDROLASE (EUROFUNG)"/>
    <property type="match status" value="1"/>
</dbReference>
<dbReference type="InterPro" id="IPR008979">
    <property type="entry name" value="Galactose-bd-like_sf"/>
</dbReference>
<dbReference type="RefSeq" id="WP_204058801.1">
    <property type="nucleotide sequence ID" value="NZ_BAAAGP010000020.1"/>
</dbReference>
<evidence type="ECO:0000259" key="3">
    <source>
        <dbReference type="PROSITE" id="PS51175"/>
    </source>
</evidence>
<comment type="caution">
    <text evidence="4">The sequence shown here is derived from an EMBL/GenBank/DDBJ whole genome shotgun (WGS) entry which is preliminary data.</text>
</comment>
<name>A0ABQ4G356_9ACTN</name>
<organism evidence="4 5">
    <name type="scientific">Microbispora corallina</name>
    <dbReference type="NCBI Taxonomy" id="83302"/>
    <lineage>
        <taxon>Bacteria</taxon>
        <taxon>Bacillati</taxon>
        <taxon>Actinomycetota</taxon>
        <taxon>Actinomycetes</taxon>
        <taxon>Streptosporangiales</taxon>
        <taxon>Streptosporangiaceae</taxon>
        <taxon>Microbispora</taxon>
    </lineage>
</organism>
<gene>
    <name evidence="4" type="ORF">Mco01_44700</name>
</gene>
<feature type="domain" description="CBM6" evidence="3">
    <location>
        <begin position="35"/>
        <end position="159"/>
    </location>
</feature>
<accession>A0ABQ4G356</accession>
<evidence type="ECO:0000313" key="4">
    <source>
        <dbReference type="EMBL" id="GIH41470.1"/>
    </source>
</evidence>
<dbReference type="CDD" id="cd04082">
    <property type="entry name" value="CBM35_pectate_lyase-like"/>
    <property type="match status" value="1"/>
</dbReference>
<dbReference type="Gene3D" id="1.50.10.10">
    <property type="match status" value="1"/>
</dbReference>
<evidence type="ECO:0000313" key="5">
    <source>
        <dbReference type="Proteomes" id="UP000603904"/>
    </source>
</evidence>
<dbReference type="InterPro" id="IPR005084">
    <property type="entry name" value="CBM6"/>
</dbReference>
<evidence type="ECO:0000256" key="1">
    <source>
        <dbReference type="ARBA" id="ARBA00022801"/>
    </source>
</evidence>
<dbReference type="InterPro" id="IPR012341">
    <property type="entry name" value="6hp_glycosidase-like_sf"/>
</dbReference>
<feature type="chain" id="PRO_5045674283" description="CBM6 domain-containing protein" evidence="2">
    <location>
        <begin position="31"/>
        <end position="527"/>
    </location>
</feature>
<protein>
    <recommendedName>
        <fullName evidence="3">CBM6 domain-containing protein</fullName>
    </recommendedName>
</protein>
<keyword evidence="1" id="KW-0378">Hydrolase</keyword>
<dbReference type="Pfam" id="PF07470">
    <property type="entry name" value="Glyco_hydro_88"/>
    <property type="match status" value="1"/>
</dbReference>
<dbReference type="EMBL" id="BOOC01000022">
    <property type="protein sequence ID" value="GIH41470.1"/>
    <property type="molecule type" value="Genomic_DNA"/>
</dbReference>
<sequence>MFLQIRGPRALTAALALIAPLVAGLLPASAAAGSAVYEAENATISQGAVASDHPGYTGTGFVDYTNVAGGYIQWTVAATSAGRRTLTLRYANGTGSDRPLTVSVNGTAVATSLSFPGTGGWDAWATRQVTADLAAGTNVVRATATGSSGGPNVDSLTVADGAPATDWSTAVVESTMARYTPSTIGGWSYPVGLYLYGQYLVYQRTHDPRYLQYIKDWAGRFVDADGNIGQSFGSLDSMQAGNILLVLYKETGQSRWRVAAQKIRTRLNSYPRTSDRGWWHADNDSRQGQLWGDGVFMVDPFVIRYGHLLGDAAWGDDNAAEQLAVYARHLQRTTGPQAGLLWHAYDEPGGLTASWVHPELGNTNGITWCRAEGWYGMAITDILELLPADHPRRAALIDITRKLVAAFAAYQDPATGRWWQVVDRQGASGNWLETSCSAMYTTTISRAVERGYVDPGYQVYADRGYRGVLAEVSLGSDGRTNIRDICVGTNASDSLDFYYGRQRATNDNHGLGAFLIMNEQMIKTGRA</sequence>
<proteinExistence type="predicted"/>
<dbReference type="InterPro" id="IPR052043">
    <property type="entry name" value="PolySaccharide_Degr_Enz"/>
</dbReference>
<dbReference type="PANTHER" id="PTHR33886:SF8">
    <property type="entry name" value="UNSATURATED RHAMNOGALACTURONAN HYDROLASE (EUROFUNG)"/>
    <property type="match status" value="1"/>
</dbReference>
<keyword evidence="5" id="KW-1185">Reference proteome</keyword>